<dbReference type="Proteomes" id="UP000319210">
    <property type="component" value="Unassembled WGS sequence"/>
</dbReference>
<name>A0A4Y3QZK1_STRCI</name>
<evidence type="ECO:0000313" key="2">
    <source>
        <dbReference type="EMBL" id="GEB50826.1"/>
    </source>
</evidence>
<comment type="caution">
    <text evidence="2">The sequence shown here is derived from an EMBL/GenBank/DDBJ whole genome shotgun (WGS) entry which is preliminary data.</text>
</comment>
<evidence type="ECO:0000256" key="1">
    <source>
        <dbReference type="SAM" id="MobiDB-lite"/>
    </source>
</evidence>
<dbReference type="AlphaFoldDB" id="A0A4Y3QZK1"/>
<organism evidence="2 3">
    <name type="scientific">Streptomyces cacaoi</name>
    <dbReference type="NCBI Taxonomy" id="1898"/>
    <lineage>
        <taxon>Bacteria</taxon>
        <taxon>Bacillati</taxon>
        <taxon>Actinomycetota</taxon>
        <taxon>Actinomycetes</taxon>
        <taxon>Kitasatosporales</taxon>
        <taxon>Streptomycetaceae</taxon>
        <taxon>Streptomyces</taxon>
    </lineage>
</organism>
<dbReference type="EMBL" id="BJMM01000016">
    <property type="protein sequence ID" value="GEB50826.1"/>
    <property type="molecule type" value="Genomic_DNA"/>
</dbReference>
<protein>
    <submittedName>
        <fullName evidence="2">Uncharacterized protein</fullName>
    </submittedName>
</protein>
<evidence type="ECO:0000313" key="3">
    <source>
        <dbReference type="Proteomes" id="UP000319210"/>
    </source>
</evidence>
<feature type="region of interest" description="Disordered" evidence="1">
    <location>
        <begin position="1"/>
        <end position="49"/>
    </location>
</feature>
<accession>A0A4Y3QZK1</accession>
<gene>
    <name evidence="2" type="ORF">SCA03_33770</name>
</gene>
<reference evidence="2 3" key="1">
    <citation type="submission" date="2019-06" db="EMBL/GenBank/DDBJ databases">
        <title>Whole genome shotgun sequence of Streptomyces cacaoi subsp. cacaoi NBRC 12748.</title>
        <authorList>
            <person name="Hosoyama A."/>
            <person name="Uohara A."/>
            <person name="Ohji S."/>
            <person name="Ichikawa N."/>
        </authorList>
    </citation>
    <scope>NUCLEOTIDE SEQUENCE [LARGE SCALE GENOMIC DNA]</scope>
    <source>
        <strain evidence="2 3">NBRC 12748</strain>
    </source>
</reference>
<proteinExistence type="predicted"/>
<keyword evidence="3" id="KW-1185">Reference proteome</keyword>
<sequence>MALAPGSSRHPEAWGSRARINKAKGTVSRSPLGKQQHVTGGRREGAERSECSLIDGVSAHSVLCGYG</sequence>